<dbReference type="Gene3D" id="3.40.47.40">
    <property type="entry name" value="Stage V sporulation protein AD"/>
    <property type="match status" value="1"/>
</dbReference>
<keyword evidence="2" id="KW-1185">Reference proteome</keyword>
<dbReference type="NCBIfam" id="NF006160">
    <property type="entry name" value="PRK08304.1"/>
    <property type="match status" value="1"/>
</dbReference>
<dbReference type="RefSeq" id="WP_093668962.1">
    <property type="nucleotide sequence ID" value="NZ_FOOY01000003.1"/>
</dbReference>
<protein>
    <submittedName>
        <fullName evidence="1">Stage V sporulation protein AD</fullName>
    </submittedName>
</protein>
<dbReference type="AlphaFoldDB" id="A0A1I2MZK8"/>
<dbReference type="NCBIfam" id="TIGR02845">
    <property type="entry name" value="spore_V_AD"/>
    <property type="match status" value="1"/>
</dbReference>
<gene>
    <name evidence="1" type="ORF">SAMN02982927_00078</name>
</gene>
<evidence type="ECO:0000313" key="2">
    <source>
        <dbReference type="Proteomes" id="UP000198752"/>
    </source>
</evidence>
<reference evidence="2" key="1">
    <citation type="submission" date="2016-10" db="EMBL/GenBank/DDBJ databases">
        <authorList>
            <person name="Varghese N."/>
            <person name="Submissions S."/>
        </authorList>
    </citation>
    <scope>NUCLEOTIDE SEQUENCE [LARGE SCALE GENOMIC DNA]</scope>
    <source>
        <strain evidence="2">ATCC 700379</strain>
    </source>
</reference>
<dbReference type="InterPro" id="IPR010894">
    <property type="entry name" value="SpoVAD"/>
</dbReference>
<dbReference type="EMBL" id="FOOY01000003">
    <property type="protein sequence ID" value="SFF94746.1"/>
    <property type="molecule type" value="Genomic_DNA"/>
</dbReference>
<dbReference type="PIRSF" id="PIRSF011570">
    <property type="entry name" value="SpoVAD"/>
    <property type="match status" value="1"/>
</dbReference>
<organism evidence="1 2">
    <name type="scientific">Sporolactobacillus nakayamae</name>
    <dbReference type="NCBI Taxonomy" id="269670"/>
    <lineage>
        <taxon>Bacteria</taxon>
        <taxon>Bacillati</taxon>
        <taxon>Bacillota</taxon>
        <taxon>Bacilli</taxon>
        <taxon>Bacillales</taxon>
        <taxon>Sporolactobacillaceae</taxon>
        <taxon>Sporolactobacillus</taxon>
    </lineage>
</organism>
<dbReference type="STRING" id="269670.SAMN02982927_00078"/>
<evidence type="ECO:0000313" key="1">
    <source>
        <dbReference type="EMBL" id="SFF94746.1"/>
    </source>
</evidence>
<proteinExistence type="predicted"/>
<dbReference type="GO" id="GO:0016746">
    <property type="term" value="F:acyltransferase activity"/>
    <property type="evidence" value="ECO:0007669"/>
    <property type="project" value="InterPro"/>
</dbReference>
<sequence length="339" mass="36265">MSKVRKQTWRFDHPIYLAATGTAVGPLEAKGPLVESFDKKFEHLDCGEQTWSKAERALMRRSISACLAKAGKVEGDIDLFLAGDLMDQSVTSNFIARENRIPFLGMFGACSTSMETLATGAQLVDSGFADNVLCAVSSHNATAERQFRYPTEYGGPTKLTQTFTVTGAGATIVTREPGKVLVKEATIGRVIDWGIDDASNLGTAMAPAAADTIWTHFQDTGRKPEDYDLIVTGDLSSVGSPILDEILLEKGLDITNVHQDCGTMVYTSDQPVSAGGSGCACSAVVTYGYLYNRLSEGSLKRVLVVATGALLNSSTPKEKETIPCIAHAVLLESAKEVQP</sequence>
<name>A0A1I2MZK8_9BACL</name>
<dbReference type="Pfam" id="PF07451">
    <property type="entry name" value="SpoVAD"/>
    <property type="match status" value="1"/>
</dbReference>
<dbReference type="InterPro" id="IPR038369">
    <property type="entry name" value="SpoVAD_sf"/>
</dbReference>
<dbReference type="Proteomes" id="UP000198752">
    <property type="component" value="Unassembled WGS sequence"/>
</dbReference>
<dbReference type="OrthoDB" id="9770068at2"/>
<accession>A0A1I2MZK8</accession>
<dbReference type="SUPFAM" id="SSF53901">
    <property type="entry name" value="Thiolase-like"/>
    <property type="match status" value="1"/>
</dbReference>
<dbReference type="InterPro" id="IPR016039">
    <property type="entry name" value="Thiolase-like"/>
</dbReference>